<evidence type="ECO:0000313" key="2">
    <source>
        <dbReference type="Proteomes" id="UP000187012"/>
    </source>
</evidence>
<gene>
    <name evidence="1" type="ORF">BN2475_80073</name>
</gene>
<dbReference type="AlphaFoldDB" id="A0A1N7RML2"/>
<name>A0A1N7RML2_9BURK</name>
<accession>A0A1N7RML2</accession>
<protein>
    <submittedName>
        <fullName evidence="1">Uncharacterized protein</fullName>
    </submittedName>
</protein>
<dbReference type="EMBL" id="CYGX02000008">
    <property type="protein sequence ID" value="SIT36288.1"/>
    <property type="molecule type" value="Genomic_DNA"/>
</dbReference>
<evidence type="ECO:0000313" key="1">
    <source>
        <dbReference type="EMBL" id="SIT36288.1"/>
    </source>
</evidence>
<proteinExistence type="predicted"/>
<dbReference type="Proteomes" id="UP000187012">
    <property type="component" value="Unassembled WGS sequence"/>
</dbReference>
<sequence>MQGVFAPDGVDVDDFIGNDMSVVLIFLTQPLSVGVVDVDNRPGIASPYEGATERTYFHTDTALNIQTV</sequence>
<reference evidence="1 2" key="1">
    <citation type="submission" date="2016-12" db="EMBL/GenBank/DDBJ databases">
        <authorList>
            <person name="Song W.-J."/>
            <person name="Kurnit D.M."/>
        </authorList>
    </citation>
    <scope>NUCLEOTIDE SEQUENCE [LARGE SCALE GENOMIC DNA]</scope>
    <source>
        <strain evidence="1 2">STM7296</strain>
    </source>
</reference>
<organism evidence="1 2">
    <name type="scientific">Paraburkholderia ribeironis</name>
    <dbReference type="NCBI Taxonomy" id="1247936"/>
    <lineage>
        <taxon>Bacteria</taxon>
        <taxon>Pseudomonadati</taxon>
        <taxon>Pseudomonadota</taxon>
        <taxon>Betaproteobacteria</taxon>
        <taxon>Burkholderiales</taxon>
        <taxon>Burkholderiaceae</taxon>
        <taxon>Paraburkholderia</taxon>
    </lineage>
</organism>
<keyword evidence="2" id="KW-1185">Reference proteome</keyword>